<feature type="non-terminal residue" evidence="1">
    <location>
        <position position="1"/>
    </location>
</feature>
<evidence type="ECO:0000313" key="1">
    <source>
        <dbReference type="EMBL" id="CAK5269483.1"/>
    </source>
</evidence>
<keyword evidence="2" id="KW-1185">Reference proteome</keyword>
<reference evidence="1" key="1">
    <citation type="submission" date="2023-11" db="EMBL/GenBank/DDBJ databases">
        <authorList>
            <person name="De Vega J J."/>
            <person name="De Vega J J."/>
        </authorList>
    </citation>
    <scope>NUCLEOTIDE SEQUENCE</scope>
</reference>
<organism evidence="1 2">
    <name type="scientific">Mycena citricolor</name>
    <dbReference type="NCBI Taxonomy" id="2018698"/>
    <lineage>
        <taxon>Eukaryota</taxon>
        <taxon>Fungi</taxon>
        <taxon>Dikarya</taxon>
        <taxon>Basidiomycota</taxon>
        <taxon>Agaricomycotina</taxon>
        <taxon>Agaricomycetes</taxon>
        <taxon>Agaricomycetidae</taxon>
        <taxon>Agaricales</taxon>
        <taxon>Marasmiineae</taxon>
        <taxon>Mycenaceae</taxon>
        <taxon>Mycena</taxon>
    </lineage>
</organism>
<evidence type="ECO:0000313" key="2">
    <source>
        <dbReference type="Proteomes" id="UP001295794"/>
    </source>
</evidence>
<accession>A0AAD2Q2P7</accession>
<dbReference type="AlphaFoldDB" id="A0AAD2Q2P7"/>
<name>A0AAD2Q2P7_9AGAR</name>
<sequence>PRGQPIRSRLLDTLATLGNHRSAVDSGRVILRGCGYVPLSETSLSRLPDGAISSNNGLTAFLILGNGDGDHTRGVTASHNVVRAQAIVNRGNVLFGKHNPPALIHRRERPTFVVVPVARRSELRDTNRSSAVHRAVEIRESVAVVKMHEKDAGRYPFQGTLVLGVKLEVLRGEGFSHIRFVADHVARVRIGFLGIRH</sequence>
<gene>
    <name evidence="1" type="ORF">MYCIT1_LOCUS13231</name>
</gene>
<protein>
    <submittedName>
        <fullName evidence="1">Uncharacterized protein</fullName>
    </submittedName>
</protein>
<feature type="non-terminal residue" evidence="1">
    <location>
        <position position="197"/>
    </location>
</feature>
<proteinExistence type="predicted"/>
<dbReference type="Proteomes" id="UP001295794">
    <property type="component" value="Unassembled WGS sequence"/>
</dbReference>
<dbReference type="EMBL" id="CAVNYO010000149">
    <property type="protein sequence ID" value="CAK5269483.1"/>
    <property type="molecule type" value="Genomic_DNA"/>
</dbReference>
<comment type="caution">
    <text evidence="1">The sequence shown here is derived from an EMBL/GenBank/DDBJ whole genome shotgun (WGS) entry which is preliminary data.</text>
</comment>